<evidence type="ECO:0000313" key="2">
    <source>
        <dbReference type="EMBL" id="MDA0165259.1"/>
    </source>
</evidence>
<feature type="domain" description="Mannosylglycerate hydrolase MGH1-like glycoside hydrolase" evidence="1">
    <location>
        <begin position="123"/>
        <end position="334"/>
    </location>
</feature>
<dbReference type="EMBL" id="JAPDOD010000044">
    <property type="protein sequence ID" value="MDA0165259.1"/>
    <property type="molecule type" value="Genomic_DNA"/>
</dbReference>
<evidence type="ECO:0000259" key="1">
    <source>
        <dbReference type="Pfam" id="PF22422"/>
    </source>
</evidence>
<organism evidence="2 3">
    <name type="scientific">Solirubrobacter ginsenosidimutans</name>
    <dbReference type="NCBI Taxonomy" id="490573"/>
    <lineage>
        <taxon>Bacteria</taxon>
        <taxon>Bacillati</taxon>
        <taxon>Actinomycetota</taxon>
        <taxon>Thermoleophilia</taxon>
        <taxon>Solirubrobacterales</taxon>
        <taxon>Solirubrobacteraceae</taxon>
        <taxon>Solirubrobacter</taxon>
    </lineage>
</organism>
<proteinExistence type="predicted"/>
<sequence length="379" mass="40037">MIEAVLSDEGWPYASAPPVEAGDPGRFHALFGRDALITSLQLLPERPELAAATLSALTLRQGRRFDPATLEAPGKIGHEFRDAPPAAFVAAGWPPGGAFAYYGTADATAWFLVLLAASGEGGWERARDEAGAWLASVLDAGNGLVRHIAGGRGGLVQQGWRDTIDAAADADGGGYVRADGSNPAPPLADADTQAATHAALRALARMTGDPEWTRRADALRALLSERYGPGVMALEAGDVVVPGAGSQLGWLLWADALEPEAARAAADRLCEPDILTPFGLRTLAASDPNFGVSAYHRGATWPFDSWLGWGGLRAAGRFKEAERVRVGVLRALDQLGRAPEFYAVGLDGSLAPIPLSNRVQAWTIGARWALEHEWDGRAI</sequence>
<dbReference type="Pfam" id="PF22422">
    <property type="entry name" value="MGH1-like_GH"/>
    <property type="match status" value="1"/>
</dbReference>
<protein>
    <recommendedName>
        <fullName evidence="1">Mannosylglycerate hydrolase MGH1-like glycoside hydrolase domain-containing protein</fullName>
    </recommendedName>
</protein>
<dbReference type="RefSeq" id="WP_270044515.1">
    <property type="nucleotide sequence ID" value="NZ_JAPDOD010000044.1"/>
</dbReference>
<accession>A0A9X3MYT5</accession>
<dbReference type="AlphaFoldDB" id="A0A9X3MYT5"/>
<dbReference type="InterPro" id="IPR008928">
    <property type="entry name" value="6-hairpin_glycosidase_sf"/>
</dbReference>
<gene>
    <name evidence="2" type="ORF">OM076_33635</name>
</gene>
<dbReference type="Gene3D" id="1.50.10.10">
    <property type="match status" value="1"/>
</dbReference>
<dbReference type="GO" id="GO:0005975">
    <property type="term" value="P:carbohydrate metabolic process"/>
    <property type="evidence" value="ECO:0007669"/>
    <property type="project" value="InterPro"/>
</dbReference>
<dbReference type="Proteomes" id="UP001149140">
    <property type="component" value="Unassembled WGS sequence"/>
</dbReference>
<keyword evidence="3" id="KW-1185">Reference proteome</keyword>
<dbReference type="InterPro" id="IPR012341">
    <property type="entry name" value="6hp_glycosidase-like_sf"/>
</dbReference>
<evidence type="ECO:0000313" key="3">
    <source>
        <dbReference type="Proteomes" id="UP001149140"/>
    </source>
</evidence>
<reference evidence="2" key="1">
    <citation type="submission" date="2022-10" db="EMBL/GenBank/DDBJ databases">
        <title>The WGS of Solirubrobacter ginsenosidimutans DSM 21036.</title>
        <authorList>
            <person name="Jiang Z."/>
        </authorList>
    </citation>
    <scope>NUCLEOTIDE SEQUENCE</scope>
    <source>
        <strain evidence="2">DSM 21036</strain>
    </source>
</reference>
<name>A0A9X3MYT5_9ACTN</name>
<dbReference type="InterPro" id="IPR054491">
    <property type="entry name" value="MGH1-like_GH"/>
</dbReference>
<comment type="caution">
    <text evidence="2">The sequence shown here is derived from an EMBL/GenBank/DDBJ whole genome shotgun (WGS) entry which is preliminary data.</text>
</comment>
<dbReference type="SUPFAM" id="SSF48208">
    <property type="entry name" value="Six-hairpin glycosidases"/>
    <property type="match status" value="1"/>
</dbReference>